<evidence type="ECO:0000256" key="1">
    <source>
        <dbReference type="SAM" id="SignalP"/>
    </source>
</evidence>
<keyword evidence="1" id="KW-0732">Signal</keyword>
<dbReference type="Pfam" id="PF00652">
    <property type="entry name" value="Ricin_B_lectin"/>
    <property type="match status" value="1"/>
</dbReference>
<dbReference type="InterPro" id="IPR035992">
    <property type="entry name" value="Ricin_B-like_lectins"/>
</dbReference>
<gene>
    <name evidence="3" type="ORF">HGRIS_010525</name>
</gene>
<dbReference type="InterPro" id="IPR037176">
    <property type="entry name" value="Osmotin/thaumatin-like_sf"/>
</dbReference>
<accession>A0ABR3IXQ2</accession>
<name>A0ABR3IXQ2_9AGAR</name>
<proteinExistence type="predicted"/>
<feature type="signal peptide" evidence="1">
    <location>
        <begin position="1"/>
        <end position="19"/>
    </location>
</feature>
<organism evidence="3 4">
    <name type="scientific">Hohenbuehelia grisea</name>
    <dbReference type="NCBI Taxonomy" id="104357"/>
    <lineage>
        <taxon>Eukaryota</taxon>
        <taxon>Fungi</taxon>
        <taxon>Dikarya</taxon>
        <taxon>Basidiomycota</taxon>
        <taxon>Agaricomycotina</taxon>
        <taxon>Agaricomycetes</taxon>
        <taxon>Agaricomycetidae</taxon>
        <taxon>Agaricales</taxon>
        <taxon>Pleurotineae</taxon>
        <taxon>Pleurotaceae</taxon>
        <taxon>Hohenbuehelia</taxon>
    </lineage>
</organism>
<dbReference type="Proteomes" id="UP001556367">
    <property type="component" value="Unassembled WGS sequence"/>
</dbReference>
<dbReference type="CDD" id="cd00161">
    <property type="entry name" value="beta-trefoil_Ricin-like"/>
    <property type="match status" value="1"/>
</dbReference>
<keyword evidence="4" id="KW-1185">Reference proteome</keyword>
<sequence>MRLTHLSTFLALCVSATLADRNFHIINKCPFKATLYINGENKGTLASGTTVGNAANYTFPSGFSGFIYTDLNQGNRDGSGTVRAGFFGTSNYYYIVTDPNWLNVGVDITPLGRLVAPKGGYCLATTCEPQSCRTSFPQPPTRFPPHTSTTPPQEPLYQCDAAEGYRITFCPSGELPNYQAGPRSISPKGQPNKCLDVRGNVQANGTPVQIYDCNGTGAQKWVITRGGQQIKLSGTNYCLDAGSKPASGIKMKIWQCYDNLPAQQWTYLPDDFIRLTNTDQCLDLTDGKLSNSNPVQTWQCAGHGRNQLWSI</sequence>
<dbReference type="EMBL" id="JASNQZ010000014">
    <property type="protein sequence ID" value="KAL0947890.1"/>
    <property type="molecule type" value="Genomic_DNA"/>
</dbReference>
<comment type="caution">
    <text evidence="3">The sequence shown here is derived from an EMBL/GenBank/DDBJ whole genome shotgun (WGS) entry which is preliminary data.</text>
</comment>
<evidence type="ECO:0000313" key="3">
    <source>
        <dbReference type="EMBL" id="KAL0947890.1"/>
    </source>
</evidence>
<protein>
    <recommendedName>
        <fullName evidence="2">Ricin B lectin domain-containing protein</fullName>
    </recommendedName>
</protein>
<evidence type="ECO:0000313" key="4">
    <source>
        <dbReference type="Proteomes" id="UP001556367"/>
    </source>
</evidence>
<dbReference type="SMART" id="SM00458">
    <property type="entry name" value="RICIN"/>
    <property type="match status" value="1"/>
</dbReference>
<dbReference type="SUPFAM" id="SSF50370">
    <property type="entry name" value="Ricin B-like lectins"/>
    <property type="match status" value="1"/>
</dbReference>
<feature type="chain" id="PRO_5045123236" description="Ricin B lectin domain-containing protein" evidence="1">
    <location>
        <begin position="20"/>
        <end position="311"/>
    </location>
</feature>
<dbReference type="InterPro" id="IPR000772">
    <property type="entry name" value="Ricin_B_lectin"/>
</dbReference>
<evidence type="ECO:0000259" key="2">
    <source>
        <dbReference type="SMART" id="SM00458"/>
    </source>
</evidence>
<feature type="domain" description="Ricin B lectin" evidence="2">
    <location>
        <begin position="180"/>
        <end position="311"/>
    </location>
</feature>
<dbReference type="Gene3D" id="2.80.10.50">
    <property type="match status" value="2"/>
</dbReference>
<dbReference type="SUPFAM" id="SSF49870">
    <property type="entry name" value="Osmotin, thaumatin-like protein"/>
    <property type="match status" value="1"/>
</dbReference>
<reference evidence="4" key="1">
    <citation type="submission" date="2024-06" db="EMBL/GenBank/DDBJ databases">
        <title>Multi-omics analyses provide insights into the biosynthesis of the anticancer antibiotic pleurotin in Hohenbuehelia grisea.</title>
        <authorList>
            <person name="Weaver J.A."/>
            <person name="Alberti F."/>
        </authorList>
    </citation>
    <scope>NUCLEOTIDE SEQUENCE [LARGE SCALE GENOMIC DNA]</scope>
    <source>
        <strain evidence="4">T-177</strain>
    </source>
</reference>
<dbReference type="PROSITE" id="PS50231">
    <property type="entry name" value="RICIN_B_LECTIN"/>
    <property type="match status" value="1"/>
</dbReference>